<protein>
    <submittedName>
        <fullName evidence="4">GldG family protein</fullName>
    </submittedName>
</protein>
<evidence type="ECO:0000259" key="3">
    <source>
        <dbReference type="Pfam" id="PF23357"/>
    </source>
</evidence>
<dbReference type="InterPro" id="IPR019196">
    <property type="entry name" value="ABC_transp_unknown"/>
</dbReference>
<dbReference type="AlphaFoldDB" id="A0A9J6QPT9"/>
<dbReference type="RefSeq" id="WP_253019710.1">
    <property type="nucleotide sequence ID" value="NZ_JAOSHN010000002.1"/>
</dbReference>
<evidence type="ECO:0000259" key="2">
    <source>
        <dbReference type="Pfam" id="PF09822"/>
    </source>
</evidence>
<keyword evidence="1" id="KW-1133">Transmembrane helix</keyword>
<keyword evidence="1" id="KW-0812">Transmembrane</keyword>
<feature type="domain" description="DUF7088" evidence="3">
    <location>
        <begin position="70"/>
        <end position="163"/>
    </location>
</feature>
<gene>
    <name evidence="4" type="ORF">OBO34_06545</name>
</gene>
<evidence type="ECO:0000313" key="5">
    <source>
        <dbReference type="Proteomes" id="UP001065549"/>
    </source>
</evidence>
<feature type="domain" description="ABC-type uncharacterised transport system" evidence="2">
    <location>
        <begin position="200"/>
        <end position="375"/>
    </location>
</feature>
<evidence type="ECO:0000313" key="4">
    <source>
        <dbReference type="EMBL" id="MCU7378010.1"/>
    </source>
</evidence>
<dbReference type="Proteomes" id="UP001065549">
    <property type="component" value="Unassembled WGS sequence"/>
</dbReference>
<evidence type="ECO:0000256" key="1">
    <source>
        <dbReference type="SAM" id="Phobius"/>
    </source>
</evidence>
<reference evidence="4" key="1">
    <citation type="submission" date="2022-09" db="EMBL/GenBank/DDBJ databases">
        <title>Culturomic study of gut microbiota in children with autism spectrum disorder.</title>
        <authorList>
            <person name="Efimov B.A."/>
            <person name="Chaplin A.V."/>
            <person name="Sokolova S.R."/>
            <person name="Pikina A.P."/>
            <person name="Korzhanova M."/>
            <person name="Belova V."/>
            <person name="Korostin D."/>
        </authorList>
    </citation>
    <scope>NUCLEOTIDE SEQUENCE</scope>
    <source>
        <strain evidence="4">ASD5510</strain>
    </source>
</reference>
<comment type="caution">
    <text evidence="4">The sequence shown here is derived from an EMBL/GenBank/DDBJ whole genome shotgun (WGS) entry which is preliminary data.</text>
</comment>
<feature type="transmembrane region" description="Helical" evidence="1">
    <location>
        <begin position="458"/>
        <end position="482"/>
    </location>
</feature>
<sequence>MKHMKIIKKLKPKKHLLSKDAVKASFSTLTSRHGAYSVAAIILVLVIAIIINLMAGQLPSSVRNLDISTNRIYEISKTSKTFLKNLNHDIKITVIAEEDSIDDRLKTFLEKYKSLSKHIEMTTIDPVLHPSVLTQYDTQAQTIVVECEDTGLSEAISFSDILVQDTSYYYTGSSDSSLLSFDGEGQLTGAINQVTGRENKKIYTTSGHGEAELSSAITNLMNKSGMTTEALNLLMDDSIPEDCDLLLLNGPSSDLTEGESSKLDQYIKKGGKVMVLMAEQGPETGNLINLLADYKIIMEEGYIADMQRCYQGNYYYIFPNVTGSGDMISGLSTGMVLMANSRGFELGEDSEEISVSSFLQTSEDGYAVSEDRETQGTFQIGAVAAYTAQAENDDDQVVTGSLTVFGSNSIIDETITQAFASLENKTLFMNAITSAIGDVDNLSIDAKSMQVQYNTVQYGGYISVVLIFIIPIIVLIIGFVLWMKRRKA</sequence>
<dbReference type="Pfam" id="PF09822">
    <property type="entry name" value="ABC_transp_aux"/>
    <property type="match status" value="1"/>
</dbReference>
<accession>A0A9J6QPT9</accession>
<dbReference type="Pfam" id="PF23357">
    <property type="entry name" value="DUF7088"/>
    <property type="match status" value="1"/>
</dbReference>
<dbReference type="InterPro" id="IPR055396">
    <property type="entry name" value="DUF7088"/>
</dbReference>
<organism evidence="4 5">
    <name type="scientific">Hominibacterium faecale</name>
    <dbReference type="NCBI Taxonomy" id="2839743"/>
    <lineage>
        <taxon>Bacteria</taxon>
        <taxon>Bacillati</taxon>
        <taxon>Bacillota</taxon>
        <taxon>Clostridia</taxon>
        <taxon>Peptostreptococcales</taxon>
        <taxon>Anaerovoracaceae</taxon>
        <taxon>Hominibacterium</taxon>
    </lineage>
</organism>
<keyword evidence="5" id="KW-1185">Reference proteome</keyword>
<dbReference type="EMBL" id="JAOSHN010000002">
    <property type="protein sequence ID" value="MCU7378010.1"/>
    <property type="molecule type" value="Genomic_DNA"/>
</dbReference>
<feature type="transmembrane region" description="Helical" evidence="1">
    <location>
        <begin position="35"/>
        <end position="55"/>
    </location>
</feature>
<name>A0A9J6QPT9_9FIRM</name>
<keyword evidence="1" id="KW-0472">Membrane</keyword>
<proteinExistence type="predicted"/>